<dbReference type="InterPro" id="IPR003646">
    <property type="entry name" value="SH3-like_bac-type"/>
</dbReference>
<evidence type="ECO:0000256" key="2">
    <source>
        <dbReference type="ARBA" id="ARBA00022670"/>
    </source>
</evidence>
<sequence>MIQKISKIGVLFLALTLAMSCATRVENKTHLTKEIEAVKSQYAPDKRVALFDVTAEKRGKVYMLKGESNLPDAVEALKNNLTAAKIDYIDSIQILPASALEGKTLGLVTISVANLRSRPAHSAELATQATLGTPVKILKKENSWTLIQTPDKYLAWVDSGGVEDIDQAEFDRWKSATKLIYTTISGSSYSMPFTASQVVSDVVAGGIFELLSEEGEFYKVVYPDQRIAYINKTEAELYASWLSRTDPSQENLVATSKRLMGLPYLWGGTSPKGVDCSGFTKTIFFLNGLILPRDASQQIHTGDLIDDNQNFEKLQPGDLLFFGKKATETSPERVIHVGMWIGNNEFIHSAGRVKINSVDKNAANFDAYNLNRYLRTKRVAKSDIGEVINMTETAVFEVSKAQ</sequence>
<comment type="similarity">
    <text evidence="1">Belongs to the peptidase C40 family.</text>
</comment>
<evidence type="ECO:0000259" key="7">
    <source>
        <dbReference type="PROSITE" id="PS51935"/>
    </source>
</evidence>
<feature type="domain" description="NlpC/P60" evidence="7">
    <location>
        <begin position="246"/>
        <end position="380"/>
    </location>
</feature>
<evidence type="ECO:0000259" key="6">
    <source>
        <dbReference type="PROSITE" id="PS51781"/>
    </source>
</evidence>
<keyword evidence="3" id="KW-0378">Hydrolase</keyword>
<organism evidence="8 9">
    <name type="scientific">Gelidibacter salicanalis</name>
    <dbReference type="NCBI Taxonomy" id="291193"/>
    <lineage>
        <taxon>Bacteria</taxon>
        <taxon>Pseudomonadati</taxon>
        <taxon>Bacteroidota</taxon>
        <taxon>Flavobacteriia</taxon>
        <taxon>Flavobacteriales</taxon>
        <taxon>Flavobacteriaceae</taxon>
        <taxon>Gelidibacter</taxon>
    </lineage>
</organism>
<proteinExistence type="inferred from homology"/>
<evidence type="ECO:0000313" key="9">
    <source>
        <dbReference type="Proteomes" id="UP000662373"/>
    </source>
</evidence>
<keyword evidence="2" id="KW-0645">Protease</keyword>
<dbReference type="Proteomes" id="UP000662373">
    <property type="component" value="Unassembled WGS sequence"/>
</dbReference>
<keyword evidence="9" id="KW-1185">Reference proteome</keyword>
<dbReference type="AlphaFoldDB" id="A0A934KP75"/>
<dbReference type="Gene3D" id="2.30.30.40">
    <property type="entry name" value="SH3 Domains"/>
    <property type="match status" value="2"/>
</dbReference>
<dbReference type="PANTHER" id="PTHR47053:SF1">
    <property type="entry name" value="MUREIN DD-ENDOPEPTIDASE MEPH-RELATED"/>
    <property type="match status" value="1"/>
</dbReference>
<dbReference type="Pfam" id="PF00877">
    <property type="entry name" value="NLPC_P60"/>
    <property type="match status" value="1"/>
</dbReference>
<dbReference type="InterPro" id="IPR038765">
    <property type="entry name" value="Papain-like_cys_pep_sf"/>
</dbReference>
<dbReference type="PROSITE" id="PS51257">
    <property type="entry name" value="PROKAR_LIPOPROTEIN"/>
    <property type="match status" value="1"/>
</dbReference>
<gene>
    <name evidence="8" type="ORF">JEM65_20145</name>
</gene>
<feature type="signal peptide" evidence="5">
    <location>
        <begin position="1"/>
        <end position="22"/>
    </location>
</feature>
<dbReference type="SUPFAM" id="SSF54001">
    <property type="entry name" value="Cysteine proteinases"/>
    <property type="match status" value="1"/>
</dbReference>
<feature type="domain" description="SH3b" evidence="6">
    <location>
        <begin position="103"/>
        <end position="166"/>
    </location>
</feature>
<keyword evidence="5" id="KW-0732">Signal</keyword>
<name>A0A934KP75_9FLAO</name>
<accession>A0A934KP75</accession>
<dbReference type="PROSITE" id="PS51781">
    <property type="entry name" value="SH3B"/>
    <property type="match status" value="1"/>
</dbReference>
<dbReference type="RefSeq" id="WP_199603411.1">
    <property type="nucleotide sequence ID" value="NZ_JAEHJZ010000062.1"/>
</dbReference>
<dbReference type="Gene3D" id="3.90.1720.10">
    <property type="entry name" value="endopeptidase domain like (from Nostoc punctiforme)"/>
    <property type="match status" value="1"/>
</dbReference>
<reference evidence="8 9" key="1">
    <citation type="submission" date="2020-09" db="EMBL/GenBank/DDBJ databases">
        <title>Draft genome of Gelidibacter salicanalis PAMC21136.</title>
        <authorList>
            <person name="Park H."/>
        </authorList>
    </citation>
    <scope>NUCLEOTIDE SEQUENCE [LARGE SCALE GENOMIC DNA]</scope>
    <source>
        <strain evidence="8 9">PAMC21136</strain>
    </source>
</reference>
<dbReference type="EMBL" id="JAEHJZ010000062">
    <property type="protein sequence ID" value="MBJ7882951.1"/>
    <property type="molecule type" value="Genomic_DNA"/>
</dbReference>
<evidence type="ECO:0000256" key="3">
    <source>
        <dbReference type="ARBA" id="ARBA00022801"/>
    </source>
</evidence>
<dbReference type="GO" id="GO:0008234">
    <property type="term" value="F:cysteine-type peptidase activity"/>
    <property type="evidence" value="ECO:0007669"/>
    <property type="project" value="UniProtKB-KW"/>
</dbReference>
<evidence type="ECO:0000256" key="4">
    <source>
        <dbReference type="ARBA" id="ARBA00022807"/>
    </source>
</evidence>
<dbReference type="InterPro" id="IPR051202">
    <property type="entry name" value="Peptidase_C40"/>
</dbReference>
<protein>
    <submittedName>
        <fullName evidence="8">C40 family peptidase</fullName>
    </submittedName>
</protein>
<evidence type="ECO:0000256" key="5">
    <source>
        <dbReference type="SAM" id="SignalP"/>
    </source>
</evidence>
<dbReference type="Pfam" id="PF08239">
    <property type="entry name" value="SH3_3"/>
    <property type="match status" value="1"/>
</dbReference>
<comment type="caution">
    <text evidence="8">The sequence shown here is derived from an EMBL/GenBank/DDBJ whole genome shotgun (WGS) entry which is preliminary data.</text>
</comment>
<dbReference type="PANTHER" id="PTHR47053">
    <property type="entry name" value="MUREIN DD-ENDOPEPTIDASE MEPH-RELATED"/>
    <property type="match status" value="1"/>
</dbReference>
<dbReference type="PROSITE" id="PS51935">
    <property type="entry name" value="NLPC_P60"/>
    <property type="match status" value="1"/>
</dbReference>
<keyword evidence="4" id="KW-0788">Thiol protease</keyword>
<evidence type="ECO:0000256" key="1">
    <source>
        <dbReference type="ARBA" id="ARBA00007074"/>
    </source>
</evidence>
<dbReference type="InterPro" id="IPR000064">
    <property type="entry name" value="NLP_P60_dom"/>
</dbReference>
<dbReference type="SUPFAM" id="SSF82057">
    <property type="entry name" value="Prokaryotic SH3-related domain"/>
    <property type="match status" value="1"/>
</dbReference>
<evidence type="ECO:0000313" key="8">
    <source>
        <dbReference type="EMBL" id="MBJ7882951.1"/>
    </source>
</evidence>
<dbReference type="GO" id="GO:0006508">
    <property type="term" value="P:proteolysis"/>
    <property type="evidence" value="ECO:0007669"/>
    <property type="project" value="UniProtKB-KW"/>
</dbReference>
<feature type="chain" id="PRO_5036974633" evidence="5">
    <location>
        <begin position="23"/>
        <end position="402"/>
    </location>
</feature>